<keyword evidence="2" id="KW-1185">Reference proteome</keyword>
<protein>
    <submittedName>
        <fullName evidence="1">Uncharacterized protein</fullName>
    </submittedName>
</protein>
<gene>
    <name evidence="1" type="ORF">DFH07DRAFT_395473</name>
</gene>
<evidence type="ECO:0000313" key="1">
    <source>
        <dbReference type="EMBL" id="KAJ7763559.1"/>
    </source>
</evidence>
<evidence type="ECO:0000313" key="2">
    <source>
        <dbReference type="Proteomes" id="UP001215280"/>
    </source>
</evidence>
<organism evidence="1 2">
    <name type="scientific">Mycena maculata</name>
    <dbReference type="NCBI Taxonomy" id="230809"/>
    <lineage>
        <taxon>Eukaryota</taxon>
        <taxon>Fungi</taxon>
        <taxon>Dikarya</taxon>
        <taxon>Basidiomycota</taxon>
        <taxon>Agaricomycotina</taxon>
        <taxon>Agaricomycetes</taxon>
        <taxon>Agaricomycetidae</taxon>
        <taxon>Agaricales</taxon>
        <taxon>Marasmiineae</taxon>
        <taxon>Mycenaceae</taxon>
        <taxon>Mycena</taxon>
    </lineage>
</organism>
<proteinExistence type="predicted"/>
<reference evidence="1" key="1">
    <citation type="submission" date="2023-03" db="EMBL/GenBank/DDBJ databases">
        <title>Massive genome expansion in bonnet fungi (Mycena s.s.) driven by repeated elements and novel gene families across ecological guilds.</title>
        <authorList>
            <consortium name="Lawrence Berkeley National Laboratory"/>
            <person name="Harder C.B."/>
            <person name="Miyauchi S."/>
            <person name="Viragh M."/>
            <person name="Kuo A."/>
            <person name="Thoen E."/>
            <person name="Andreopoulos B."/>
            <person name="Lu D."/>
            <person name="Skrede I."/>
            <person name="Drula E."/>
            <person name="Henrissat B."/>
            <person name="Morin E."/>
            <person name="Kohler A."/>
            <person name="Barry K."/>
            <person name="LaButti K."/>
            <person name="Morin E."/>
            <person name="Salamov A."/>
            <person name="Lipzen A."/>
            <person name="Mereny Z."/>
            <person name="Hegedus B."/>
            <person name="Baldrian P."/>
            <person name="Stursova M."/>
            <person name="Weitz H."/>
            <person name="Taylor A."/>
            <person name="Grigoriev I.V."/>
            <person name="Nagy L.G."/>
            <person name="Martin F."/>
            <person name="Kauserud H."/>
        </authorList>
    </citation>
    <scope>NUCLEOTIDE SEQUENCE</scope>
    <source>
        <strain evidence="1">CBHHK188m</strain>
    </source>
</reference>
<name>A0AAD7JF21_9AGAR</name>
<accession>A0AAD7JF21</accession>
<sequence>MNRLTTEVKSFRAIDGGTMPDPVQREKTLANFMAVQTLHLRVDAQVRSVSSLFTAKGGLTPLQVMLIKNMDDNLVNGSMGRVVRFCDQLTYGTDRDIEGSSGEVLGAAAGPAKKPTGAAAGVQYPVVEFSLPNGGKRALLVLPETFKVEQPSGEITASRSQVYLFRPSDVVPRTEKCRSSL</sequence>
<dbReference type="Proteomes" id="UP001215280">
    <property type="component" value="Unassembled WGS sequence"/>
</dbReference>
<dbReference type="AlphaFoldDB" id="A0AAD7JF21"/>
<comment type="caution">
    <text evidence="1">The sequence shown here is derived from an EMBL/GenBank/DDBJ whole genome shotgun (WGS) entry which is preliminary data.</text>
</comment>
<dbReference type="EMBL" id="JARJLG010000040">
    <property type="protein sequence ID" value="KAJ7763559.1"/>
    <property type="molecule type" value="Genomic_DNA"/>
</dbReference>